<keyword evidence="3" id="KW-1185">Reference proteome</keyword>
<protein>
    <submittedName>
        <fullName evidence="2">Uncharacterized protein</fullName>
    </submittedName>
</protein>
<feature type="compositionally biased region" description="Basic and acidic residues" evidence="1">
    <location>
        <begin position="178"/>
        <end position="187"/>
    </location>
</feature>
<feature type="compositionally biased region" description="Polar residues" evidence="1">
    <location>
        <begin position="143"/>
        <end position="165"/>
    </location>
</feature>
<dbReference type="AlphaFoldDB" id="A0A0F8A033"/>
<organism evidence="2 3">
    <name type="scientific">Hirsutella minnesotensis 3608</name>
    <dbReference type="NCBI Taxonomy" id="1043627"/>
    <lineage>
        <taxon>Eukaryota</taxon>
        <taxon>Fungi</taxon>
        <taxon>Dikarya</taxon>
        <taxon>Ascomycota</taxon>
        <taxon>Pezizomycotina</taxon>
        <taxon>Sordariomycetes</taxon>
        <taxon>Hypocreomycetidae</taxon>
        <taxon>Hypocreales</taxon>
        <taxon>Ophiocordycipitaceae</taxon>
        <taxon>Hirsutella</taxon>
    </lineage>
</organism>
<feature type="compositionally biased region" description="Basic residues" evidence="1">
    <location>
        <begin position="109"/>
        <end position="122"/>
    </location>
</feature>
<reference evidence="2 3" key="1">
    <citation type="journal article" date="2014" name="Genome Biol. Evol.">
        <title>Comparative genomics and transcriptomics analyses reveal divergent lifestyle features of nematode endoparasitic fungus Hirsutella minnesotensis.</title>
        <authorList>
            <person name="Lai Y."/>
            <person name="Liu K."/>
            <person name="Zhang X."/>
            <person name="Zhang X."/>
            <person name="Li K."/>
            <person name="Wang N."/>
            <person name="Shu C."/>
            <person name="Wu Y."/>
            <person name="Wang C."/>
            <person name="Bushley K.E."/>
            <person name="Xiang M."/>
            <person name="Liu X."/>
        </authorList>
    </citation>
    <scope>NUCLEOTIDE SEQUENCE [LARGE SCALE GENOMIC DNA]</scope>
    <source>
        <strain evidence="2 3">3608</strain>
    </source>
</reference>
<evidence type="ECO:0000313" key="3">
    <source>
        <dbReference type="Proteomes" id="UP000054481"/>
    </source>
</evidence>
<dbReference type="EMBL" id="KQ031000">
    <property type="protein sequence ID" value="KJZ68149.1"/>
    <property type="molecule type" value="Genomic_DNA"/>
</dbReference>
<evidence type="ECO:0000313" key="2">
    <source>
        <dbReference type="EMBL" id="KJZ68149.1"/>
    </source>
</evidence>
<feature type="region of interest" description="Disordered" evidence="1">
    <location>
        <begin position="91"/>
        <end position="189"/>
    </location>
</feature>
<feature type="compositionally biased region" description="Basic and acidic residues" evidence="1">
    <location>
        <begin position="28"/>
        <end position="48"/>
    </location>
</feature>
<evidence type="ECO:0000256" key="1">
    <source>
        <dbReference type="SAM" id="MobiDB-lite"/>
    </source>
</evidence>
<accession>A0A0F8A033</accession>
<sequence length="310" mass="34201">MSKERKPSPACMRSTRSTTRANALRPQSAEKSKLKGRIKRTDKQSIQEKRRKRSKTCIKKTEELFDETGTRSFFCYLDPITRQWDGIVKFPPGENLPTNLLGEVEALRKRGPRPRRRGRQPRRAQQSSDVDAALNDPAKQMWQVPSDNESDSTSGTWTPEDSSGSDVEDLISNAPSKEQPEEDHGMDDLASPARKKCEMRMPADTEPVLGAPRPGVGTSMAELATMSSLPLSLSTPTSTPPHFAPGDVTHGDMMAAIAGSVSANVMMSQHGTPSYRDRLSGICYDYLSALSPRVLAMPWTTFMFSRAPAS</sequence>
<feature type="region of interest" description="Disordered" evidence="1">
    <location>
        <begin position="1"/>
        <end position="55"/>
    </location>
</feature>
<gene>
    <name evidence="2" type="ORF">HIM_12459</name>
</gene>
<proteinExistence type="predicted"/>
<name>A0A0F8A033_9HYPO</name>
<dbReference type="Proteomes" id="UP000054481">
    <property type="component" value="Unassembled WGS sequence"/>
</dbReference>